<reference evidence="2 4" key="1">
    <citation type="journal article" date="2011" name="Nature">
        <title>The Medicago genome provides insight into the evolution of rhizobial symbioses.</title>
        <authorList>
            <person name="Young N.D."/>
            <person name="Debelle F."/>
            <person name="Oldroyd G.E."/>
            <person name="Geurts R."/>
            <person name="Cannon S.B."/>
            <person name="Udvardi M.K."/>
            <person name="Benedito V.A."/>
            <person name="Mayer K.F."/>
            <person name="Gouzy J."/>
            <person name="Schoof H."/>
            <person name="Van de Peer Y."/>
            <person name="Proost S."/>
            <person name="Cook D.R."/>
            <person name="Meyers B.C."/>
            <person name="Spannagl M."/>
            <person name="Cheung F."/>
            <person name="De Mita S."/>
            <person name="Krishnakumar V."/>
            <person name="Gundlach H."/>
            <person name="Zhou S."/>
            <person name="Mudge J."/>
            <person name="Bharti A.K."/>
            <person name="Murray J.D."/>
            <person name="Naoumkina M.A."/>
            <person name="Rosen B."/>
            <person name="Silverstein K.A."/>
            <person name="Tang H."/>
            <person name="Rombauts S."/>
            <person name="Zhao P.X."/>
            <person name="Zhou P."/>
            <person name="Barbe V."/>
            <person name="Bardou P."/>
            <person name="Bechner M."/>
            <person name="Bellec A."/>
            <person name="Berger A."/>
            <person name="Berges H."/>
            <person name="Bidwell S."/>
            <person name="Bisseling T."/>
            <person name="Choisne N."/>
            <person name="Couloux A."/>
            <person name="Denny R."/>
            <person name="Deshpande S."/>
            <person name="Dai X."/>
            <person name="Doyle J.J."/>
            <person name="Dudez A.M."/>
            <person name="Farmer A.D."/>
            <person name="Fouteau S."/>
            <person name="Franken C."/>
            <person name="Gibelin C."/>
            <person name="Gish J."/>
            <person name="Goldstein S."/>
            <person name="Gonzalez A.J."/>
            <person name="Green P.J."/>
            <person name="Hallab A."/>
            <person name="Hartog M."/>
            <person name="Hua A."/>
            <person name="Humphray S.J."/>
            <person name="Jeong D.H."/>
            <person name="Jing Y."/>
            <person name="Jocker A."/>
            <person name="Kenton S.M."/>
            <person name="Kim D.J."/>
            <person name="Klee K."/>
            <person name="Lai H."/>
            <person name="Lang C."/>
            <person name="Lin S."/>
            <person name="Macmil S.L."/>
            <person name="Magdelenat G."/>
            <person name="Matthews L."/>
            <person name="McCorrison J."/>
            <person name="Monaghan E.L."/>
            <person name="Mun J.H."/>
            <person name="Najar F.Z."/>
            <person name="Nicholson C."/>
            <person name="Noirot C."/>
            <person name="O'Bleness M."/>
            <person name="Paule C.R."/>
            <person name="Poulain J."/>
            <person name="Prion F."/>
            <person name="Qin B."/>
            <person name="Qu C."/>
            <person name="Retzel E.F."/>
            <person name="Riddle C."/>
            <person name="Sallet E."/>
            <person name="Samain S."/>
            <person name="Samson N."/>
            <person name="Sanders I."/>
            <person name="Saurat O."/>
            <person name="Scarpelli C."/>
            <person name="Schiex T."/>
            <person name="Segurens B."/>
            <person name="Severin A.J."/>
            <person name="Sherrier D.J."/>
            <person name="Shi R."/>
            <person name="Sims S."/>
            <person name="Singer S.R."/>
            <person name="Sinharoy S."/>
            <person name="Sterck L."/>
            <person name="Viollet A."/>
            <person name="Wang B.B."/>
            <person name="Wang K."/>
            <person name="Wang M."/>
            <person name="Wang X."/>
            <person name="Warfsmann J."/>
            <person name="Weissenbach J."/>
            <person name="White D.D."/>
            <person name="White J.D."/>
            <person name="Wiley G.B."/>
            <person name="Wincker P."/>
            <person name="Xing Y."/>
            <person name="Yang L."/>
            <person name="Yao Z."/>
            <person name="Ying F."/>
            <person name="Zhai J."/>
            <person name="Zhou L."/>
            <person name="Zuber A."/>
            <person name="Denarie J."/>
            <person name="Dixon R.A."/>
            <person name="May G.D."/>
            <person name="Schwartz D.C."/>
            <person name="Rogers J."/>
            <person name="Quetier F."/>
            <person name="Town C.D."/>
            <person name="Roe B.A."/>
        </authorList>
    </citation>
    <scope>NUCLEOTIDE SEQUENCE [LARGE SCALE GENOMIC DNA]</scope>
    <source>
        <strain evidence="2">A17</strain>
        <strain evidence="3 4">cv. Jemalong A17</strain>
    </source>
</reference>
<reference evidence="3" key="3">
    <citation type="submission" date="2015-04" db="UniProtKB">
        <authorList>
            <consortium name="EnsemblPlants"/>
        </authorList>
    </citation>
    <scope>IDENTIFICATION</scope>
    <source>
        <strain evidence="3">cv. Jemalong A17</strain>
    </source>
</reference>
<keyword evidence="1" id="KW-1133">Transmembrane helix</keyword>
<keyword evidence="4" id="KW-1185">Reference proteome</keyword>
<gene>
    <name evidence="2" type="ordered locus">MTR_2g093130</name>
</gene>
<evidence type="ECO:0000313" key="4">
    <source>
        <dbReference type="Proteomes" id="UP000002051"/>
    </source>
</evidence>
<dbReference type="HOGENOM" id="CLU_1752434_0_0_1"/>
<dbReference type="Proteomes" id="UP000002051">
    <property type="component" value="Chromosome 2"/>
</dbReference>
<organism evidence="2 4">
    <name type="scientific">Medicago truncatula</name>
    <name type="common">Barrel medic</name>
    <name type="synonym">Medicago tribuloides</name>
    <dbReference type="NCBI Taxonomy" id="3880"/>
    <lineage>
        <taxon>Eukaryota</taxon>
        <taxon>Viridiplantae</taxon>
        <taxon>Streptophyta</taxon>
        <taxon>Embryophyta</taxon>
        <taxon>Tracheophyta</taxon>
        <taxon>Spermatophyta</taxon>
        <taxon>Magnoliopsida</taxon>
        <taxon>eudicotyledons</taxon>
        <taxon>Gunneridae</taxon>
        <taxon>Pentapetalae</taxon>
        <taxon>rosids</taxon>
        <taxon>fabids</taxon>
        <taxon>Fabales</taxon>
        <taxon>Fabaceae</taxon>
        <taxon>Papilionoideae</taxon>
        <taxon>50 kb inversion clade</taxon>
        <taxon>NPAAA clade</taxon>
        <taxon>Hologalegina</taxon>
        <taxon>IRL clade</taxon>
        <taxon>Trifolieae</taxon>
        <taxon>Medicago</taxon>
    </lineage>
</organism>
<accession>A0A0C3V7Q3</accession>
<protein>
    <submittedName>
        <fullName evidence="2">Transmembrane protein, putative</fullName>
    </submittedName>
</protein>
<keyword evidence="1" id="KW-0472">Membrane</keyword>
<accession>G7IU44</accession>
<keyword evidence="1 2" id="KW-0812">Transmembrane</keyword>
<dbReference type="PaxDb" id="3880-AES67394"/>
<name>G7IU44_MEDTR</name>
<evidence type="ECO:0000256" key="1">
    <source>
        <dbReference type="SAM" id="Phobius"/>
    </source>
</evidence>
<feature type="transmembrane region" description="Helical" evidence="1">
    <location>
        <begin position="20"/>
        <end position="37"/>
    </location>
</feature>
<reference evidence="2 4" key="2">
    <citation type="journal article" date="2014" name="BMC Genomics">
        <title>An improved genome release (version Mt4.0) for the model legume Medicago truncatula.</title>
        <authorList>
            <person name="Tang H."/>
            <person name="Krishnakumar V."/>
            <person name="Bidwell S."/>
            <person name="Rosen B."/>
            <person name="Chan A."/>
            <person name="Zhou S."/>
            <person name="Gentzbittel L."/>
            <person name="Childs K.L."/>
            <person name="Yandell M."/>
            <person name="Gundlach H."/>
            <person name="Mayer K.F."/>
            <person name="Schwartz D.C."/>
            <person name="Town C.D."/>
        </authorList>
    </citation>
    <scope>GENOME REANNOTATION</scope>
    <source>
        <strain evidence="3 4">cv. Jemalong A17</strain>
    </source>
</reference>
<dbReference type="AlphaFoldDB" id="G7IU44"/>
<evidence type="ECO:0000313" key="2">
    <source>
        <dbReference type="EMBL" id="AES67394.2"/>
    </source>
</evidence>
<dbReference type="EnsemblPlants" id="AES67394">
    <property type="protein sequence ID" value="AES67394"/>
    <property type="gene ID" value="MTR_2g093130"/>
</dbReference>
<proteinExistence type="predicted"/>
<evidence type="ECO:0000313" key="3">
    <source>
        <dbReference type="EnsemblPlants" id="AES67394"/>
    </source>
</evidence>
<dbReference type="EMBL" id="CM001218">
    <property type="protein sequence ID" value="AES67394.2"/>
    <property type="molecule type" value="Genomic_DNA"/>
</dbReference>
<sequence>MEQTQDTTSSTLFSQKHNTGIAIVVIIFTFNLILFILHEPINGVVNGHGPDSDDSFVSGEEESERSRPILVNPNAVKSSVVEEESMVAPILMVVDVDDVDGFEYVKIMIDGGIDECGGAGGGEYVCGCGVENKFRIHSSGKLIWDFCGF</sequence>